<protein>
    <submittedName>
        <fullName evidence="1">Uncharacterized protein</fullName>
    </submittedName>
</protein>
<name>A0A1G5V0E4_9EURY</name>
<evidence type="ECO:0000313" key="2">
    <source>
        <dbReference type="Proteomes" id="UP000323439"/>
    </source>
</evidence>
<gene>
    <name evidence="1" type="ORF">SAMN02910315_00246</name>
</gene>
<proteinExistence type="predicted"/>
<accession>A0A1G5V0E4</accession>
<keyword evidence="2" id="KW-1185">Reference proteome</keyword>
<dbReference type="AlphaFoldDB" id="A0A1G5V0E4"/>
<organism evidence="1 2">
    <name type="scientific">Methanobrevibacter millerae</name>
    <dbReference type="NCBI Taxonomy" id="230361"/>
    <lineage>
        <taxon>Archaea</taxon>
        <taxon>Methanobacteriati</taxon>
        <taxon>Methanobacteriota</taxon>
        <taxon>Methanomada group</taxon>
        <taxon>Methanobacteria</taxon>
        <taxon>Methanobacteriales</taxon>
        <taxon>Methanobacteriaceae</taxon>
        <taxon>Methanobrevibacter</taxon>
    </lineage>
</organism>
<dbReference type="Proteomes" id="UP000323439">
    <property type="component" value="Unassembled WGS sequence"/>
</dbReference>
<dbReference type="RefSeq" id="WP_149730895.1">
    <property type="nucleotide sequence ID" value="NZ_FMXB01000002.1"/>
</dbReference>
<dbReference type="EMBL" id="FMXB01000002">
    <property type="protein sequence ID" value="SDA39330.1"/>
    <property type="molecule type" value="Genomic_DNA"/>
</dbReference>
<reference evidence="1 2" key="1">
    <citation type="submission" date="2016-10" db="EMBL/GenBank/DDBJ databases">
        <authorList>
            <person name="Varghese N."/>
            <person name="Submissions S."/>
        </authorList>
    </citation>
    <scope>NUCLEOTIDE SEQUENCE [LARGE SCALE GENOMIC DNA]</scope>
    <source>
        <strain evidence="1 2">DSM 16643</strain>
    </source>
</reference>
<sequence>MSKKIQQPYDKLQKTFTRAFGNETLKFLKIDSEVKEFLSTEIISIDNRSKFVDMLIQTVDDLLIHIEFHSGDIRKSTLYRNNAYSADLANITKKDVRSFIISLGDKDKSVLELKMENIHYTPDCEFLREYDGDEILNTLKDKMYNQRDITGEDLFFLVFLPFTSHQRSDEEMAEEMFELTNFVPLTEEQKINIKQCQKIILAIYFGEDDEKMHELEGLINMECTYFQRYEEKIVTEGLKKQAIEIAKKLKKREIGNTEIAEITKLDLKTVEQL</sequence>
<evidence type="ECO:0000313" key="1">
    <source>
        <dbReference type="EMBL" id="SDA39330.1"/>
    </source>
</evidence>